<feature type="region of interest" description="Disordered" evidence="1">
    <location>
        <begin position="1"/>
        <end position="159"/>
    </location>
</feature>
<evidence type="ECO:0008006" key="4">
    <source>
        <dbReference type="Google" id="ProtNLM"/>
    </source>
</evidence>
<organism evidence="2 3">
    <name type="scientific">Aureobasidium pullulans EXF-150</name>
    <dbReference type="NCBI Taxonomy" id="1043002"/>
    <lineage>
        <taxon>Eukaryota</taxon>
        <taxon>Fungi</taxon>
        <taxon>Dikarya</taxon>
        <taxon>Ascomycota</taxon>
        <taxon>Pezizomycotina</taxon>
        <taxon>Dothideomycetes</taxon>
        <taxon>Dothideomycetidae</taxon>
        <taxon>Dothideales</taxon>
        <taxon>Saccotheciaceae</taxon>
        <taxon>Aureobasidium</taxon>
    </lineage>
</organism>
<evidence type="ECO:0000313" key="2">
    <source>
        <dbReference type="EMBL" id="KEQ78664.1"/>
    </source>
</evidence>
<dbReference type="HOGENOM" id="CLU_039952_1_2_1"/>
<dbReference type="OrthoDB" id="5398854at2759"/>
<feature type="compositionally biased region" description="Polar residues" evidence="1">
    <location>
        <begin position="61"/>
        <end position="83"/>
    </location>
</feature>
<dbReference type="EMBL" id="KL585017">
    <property type="protein sequence ID" value="KEQ78664.1"/>
    <property type="molecule type" value="Genomic_DNA"/>
</dbReference>
<keyword evidence="3" id="KW-1185">Reference proteome</keyword>
<feature type="compositionally biased region" description="Polar residues" evidence="1">
    <location>
        <begin position="42"/>
        <end position="51"/>
    </location>
</feature>
<gene>
    <name evidence="2" type="ORF">M438DRAFT_285286</name>
</gene>
<feature type="compositionally biased region" description="Polar residues" evidence="1">
    <location>
        <begin position="1"/>
        <end position="10"/>
    </location>
</feature>
<dbReference type="Proteomes" id="UP000030706">
    <property type="component" value="Unassembled WGS sequence"/>
</dbReference>
<name>A0A074X4I9_AURPU</name>
<dbReference type="RefSeq" id="XP_029754851.1">
    <property type="nucleotide sequence ID" value="XM_029901517.1"/>
</dbReference>
<sequence length="337" mass="38900">MYSSYSQYPGSTPCGGMGYEYHTSSTTPPPPGYGYYSPRYNVYTTSPPKTSAKQHTRRATQDYSYPSARTTSYHYPDSYNYSGHTRKPEYHTPPPQYSEADEHPYYQYHQSTPQPRPEPQSRRRATSYSTPKQSAPRDPPPKPRQQQAPPPKRATATDRDARAAGIPAGYNFKNWDPNEEPILLLGSVFDANSLGKWIYDWTVAFHGPSTPITEMAGDLWLSLIQLAGKIKRAEECLPRIRRRDDRELIDDFLDSGERLWERFNKLLKVCEKHMLKTAKRDRGSEKLYMGNNSGREFVETIFGRDRELERTEKLMTGVRLWGMRFDANCEEVLRSSR</sequence>
<dbReference type="AlphaFoldDB" id="A0A074X4I9"/>
<proteinExistence type="predicted"/>
<reference evidence="2 3" key="1">
    <citation type="journal article" date="2014" name="BMC Genomics">
        <title>Genome sequencing of four Aureobasidium pullulans varieties: biotechnological potential, stress tolerance, and description of new species.</title>
        <authorList>
            <person name="Gostin Ar C."/>
            <person name="Ohm R.A."/>
            <person name="Kogej T."/>
            <person name="Sonjak S."/>
            <person name="Turk M."/>
            <person name="Zajc J."/>
            <person name="Zalar P."/>
            <person name="Grube M."/>
            <person name="Sun H."/>
            <person name="Han J."/>
            <person name="Sharma A."/>
            <person name="Chiniquy J."/>
            <person name="Ngan C.Y."/>
            <person name="Lipzen A."/>
            <person name="Barry K."/>
            <person name="Grigoriev I.V."/>
            <person name="Gunde-Cimerman N."/>
        </authorList>
    </citation>
    <scope>NUCLEOTIDE SEQUENCE [LARGE SCALE GENOMIC DNA]</scope>
    <source>
        <strain evidence="2 3">EXF-150</strain>
    </source>
</reference>
<dbReference type="GeneID" id="40743823"/>
<accession>A0A074X4I9</accession>
<evidence type="ECO:0000256" key="1">
    <source>
        <dbReference type="SAM" id="MobiDB-lite"/>
    </source>
</evidence>
<protein>
    <recommendedName>
        <fullName evidence="4">Vegetative cell wall protein gp1</fullName>
    </recommendedName>
</protein>
<dbReference type="STRING" id="1043002.A0A074X4I9"/>
<evidence type="ECO:0000313" key="3">
    <source>
        <dbReference type="Proteomes" id="UP000030706"/>
    </source>
</evidence>